<comment type="caution">
    <text evidence="1">The sequence shown here is derived from an EMBL/GenBank/DDBJ whole genome shotgun (WGS) entry which is preliminary data.</text>
</comment>
<reference evidence="1 2" key="1">
    <citation type="submission" date="2018-03" db="EMBL/GenBank/DDBJ databases">
        <authorList>
            <person name="Keele B.F."/>
        </authorList>
    </citation>
    <scope>NUCLEOTIDE SEQUENCE [LARGE SCALE GENOMIC DNA]</scope>
    <source>
        <strain evidence="1">ZCTH4_d</strain>
    </source>
</reference>
<protein>
    <submittedName>
        <fullName evidence="1">Uncharacterized protein</fullName>
    </submittedName>
</protein>
<dbReference type="AlphaFoldDB" id="A0A3E0K374"/>
<dbReference type="Proteomes" id="UP000257014">
    <property type="component" value="Unassembled WGS sequence"/>
</dbReference>
<proteinExistence type="predicted"/>
<organism evidence="1 2">
    <name type="scientific">Caldibacillus debilis</name>
    <dbReference type="NCBI Taxonomy" id="301148"/>
    <lineage>
        <taxon>Bacteria</taxon>
        <taxon>Bacillati</taxon>
        <taxon>Bacillota</taxon>
        <taxon>Bacilli</taxon>
        <taxon>Bacillales</taxon>
        <taxon>Bacillaceae</taxon>
        <taxon>Caldibacillus</taxon>
    </lineage>
</organism>
<name>A0A3E0K374_9BACI</name>
<sequence length="63" mass="7048">MRRRDAATAKKPALFGRAHRPFLMSCRVFPDGKVRTGSVVFAALCGTPPVLLAWEKRVHRSAR</sequence>
<gene>
    <name evidence="1" type="ORF">C6P37_11115</name>
</gene>
<evidence type="ECO:0000313" key="1">
    <source>
        <dbReference type="EMBL" id="REJ27647.1"/>
    </source>
</evidence>
<accession>A0A3E0K374</accession>
<dbReference type="EMBL" id="QEWE01000020">
    <property type="protein sequence ID" value="REJ27647.1"/>
    <property type="molecule type" value="Genomic_DNA"/>
</dbReference>
<evidence type="ECO:0000313" key="2">
    <source>
        <dbReference type="Proteomes" id="UP000257014"/>
    </source>
</evidence>